<dbReference type="RefSeq" id="WP_055120904.1">
    <property type="nucleotide sequence ID" value="NZ_CANKXR010000016.1"/>
</dbReference>
<feature type="domain" description="CBS" evidence="4">
    <location>
        <begin position="39"/>
        <end position="99"/>
    </location>
</feature>
<dbReference type="InterPro" id="IPR044725">
    <property type="entry name" value="CBSX3_CBS_dom"/>
</dbReference>
<gene>
    <name evidence="5" type="primary">kdsD_2</name>
    <name evidence="5" type="ORF">LA5096_05838</name>
</gene>
<name>A0A0M7B165_9HYPH</name>
<protein>
    <submittedName>
        <fullName evidence="5">Arabinose 5-phosphate isomerase KdsD</fullName>
        <ecNumber evidence="5">5.3.1.13</ecNumber>
    </submittedName>
</protein>
<accession>A0A0M7B165</accession>
<sequence length="174" mass="18944">MAPSSYQAPMRGDTKEKRTVSQSVDTNLGSSTSTVAKILEKKGSNVYSVLPGDTVKTAVEVLKDKRIGALLVTDENGEMIGILSERDIVRKLAETPGQTLPQQVDGLMTRNVKTCAPSDPLVTVLQMMSEGRFRHLPVMDGGKLCGMITIGDVVNFRLTELEYEALKMKQMIVG</sequence>
<dbReference type="STRING" id="311410.LA5095_05484"/>
<feature type="region of interest" description="Disordered" evidence="3">
    <location>
        <begin position="1"/>
        <end position="27"/>
    </location>
</feature>
<dbReference type="InterPro" id="IPR051257">
    <property type="entry name" value="Diverse_CBS-Domain"/>
</dbReference>
<feature type="domain" description="CBS" evidence="4">
    <location>
        <begin position="108"/>
        <end position="164"/>
    </location>
</feature>
<keyword evidence="6" id="KW-1185">Reference proteome</keyword>
<dbReference type="Pfam" id="PF00571">
    <property type="entry name" value="CBS"/>
    <property type="match status" value="2"/>
</dbReference>
<evidence type="ECO:0000313" key="6">
    <source>
        <dbReference type="Proteomes" id="UP000049983"/>
    </source>
</evidence>
<dbReference type="AlphaFoldDB" id="A0A0M7B165"/>
<keyword evidence="1 2" id="KW-0129">CBS domain</keyword>
<dbReference type="Proteomes" id="UP000049983">
    <property type="component" value="Unassembled WGS sequence"/>
</dbReference>
<dbReference type="SUPFAM" id="SSF54631">
    <property type="entry name" value="CBS-domain pair"/>
    <property type="match status" value="1"/>
</dbReference>
<evidence type="ECO:0000313" key="5">
    <source>
        <dbReference type="EMBL" id="CTQ78807.1"/>
    </source>
</evidence>
<dbReference type="InterPro" id="IPR046342">
    <property type="entry name" value="CBS_dom_sf"/>
</dbReference>
<dbReference type="InterPro" id="IPR000644">
    <property type="entry name" value="CBS_dom"/>
</dbReference>
<evidence type="ECO:0000256" key="3">
    <source>
        <dbReference type="SAM" id="MobiDB-lite"/>
    </source>
</evidence>
<dbReference type="EC" id="5.3.1.13" evidence="5"/>
<dbReference type="Gene3D" id="3.10.580.10">
    <property type="entry name" value="CBS-domain"/>
    <property type="match status" value="1"/>
</dbReference>
<dbReference type="GeneID" id="97673077"/>
<evidence type="ECO:0000259" key="4">
    <source>
        <dbReference type="PROSITE" id="PS51371"/>
    </source>
</evidence>
<dbReference type="PANTHER" id="PTHR43080">
    <property type="entry name" value="CBS DOMAIN-CONTAINING PROTEIN CBSX3, MITOCHONDRIAL"/>
    <property type="match status" value="1"/>
</dbReference>
<dbReference type="GO" id="GO:0019146">
    <property type="term" value="F:arabinose-5-phosphate isomerase activity"/>
    <property type="evidence" value="ECO:0007669"/>
    <property type="project" value="UniProtKB-EC"/>
</dbReference>
<evidence type="ECO:0000256" key="2">
    <source>
        <dbReference type="PROSITE-ProRule" id="PRU00703"/>
    </source>
</evidence>
<dbReference type="PANTHER" id="PTHR43080:SF2">
    <property type="entry name" value="CBS DOMAIN-CONTAINING PROTEIN"/>
    <property type="match status" value="1"/>
</dbReference>
<dbReference type="EMBL" id="CXWC01000016">
    <property type="protein sequence ID" value="CTQ78807.1"/>
    <property type="molecule type" value="Genomic_DNA"/>
</dbReference>
<dbReference type="OrthoDB" id="9807125at2"/>
<proteinExistence type="predicted"/>
<reference evidence="6" key="1">
    <citation type="submission" date="2015-07" db="EMBL/GenBank/DDBJ databases">
        <authorList>
            <person name="Rodrigo-Torres Lidia"/>
            <person name="Arahal R.David."/>
        </authorList>
    </citation>
    <scope>NUCLEOTIDE SEQUENCE [LARGE SCALE GENOMIC DNA]</scope>
    <source>
        <strain evidence="6">CECT 5096</strain>
    </source>
</reference>
<dbReference type="CDD" id="cd04623">
    <property type="entry name" value="CBS_pair_bac_euk"/>
    <property type="match status" value="1"/>
</dbReference>
<keyword evidence="5" id="KW-0413">Isomerase</keyword>
<organism evidence="5 6">
    <name type="scientific">Roseibium album</name>
    <dbReference type="NCBI Taxonomy" id="311410"/>
    <lineage>
        <taxon>Bacteria</taxon>
        <taxon>Pseudomonadati</taxon>
        <taxon>Pseudomonadota</taxon>
        <taxon>Alphaproteobacteria</taxon>
        <taxon>Hyphomicrobiales</taxon>
        <taxon>Stappiaceae</taxon>
        <taxon>Roseibium</taxon>
    </lineage>
</organism>
<evidence type="ECO:0000256" key="1">
    <source>
        <dbReference type="ARBA" id="ARBA00023122"/>
    </source>
</evidence>
<dbReference type="PROSITE" id="PS51371">
    <property type="entry name" value="CBS"/>
    <property type="match status" value="2"/>
</dbReference>
<dbReference type="SMART" id="SM00116">
    <property type="entry name" value="CBS"/>
    <property type="match status" value="2"/>
</dbReference>